<dbReference type="Proteomes" id="UP000299102">
    <property type="component" value="Unassembled WGS sequence"/>
</dbReference>
<dbReference type="AlphaFoldDB" id="A0A4C1Y1Y8"/>
<keyword evidence="2" id="KW-1185">Reference proteome</keyword>
<accession>A0A4C1Y1Y8</accession>
<evidence type="ECO:0000313" key="2">
    <source>
        <dbReference type="Proteomes" id="UP000299102"/>
    </source>
</evidence>
<protein>
    <submittedName>
        <fullName evidence="1">Uncharacterized protein</fullName>
    </submittedName>
</protein>
<organism evidence="1 2">
    <name type="scientific">Eumeta variegata</name>
    <name type="common">Bagworm moth</name>
    <name type="synonym">Eumeta japonica</name>
    <dbReference type="NCBI Taxonomy" id="151549"/>
    <lineage>
        <taxon>Eukaryota</taxon>
        <taxon>Metazoa</taxon>
        <taxon>Ecdysozoa</taxon>
        <taxon>Arthropoda</taxon>
        <taxon>Hexapoda</taxon>
        <taxon>Insecta</taxon>
        <taxon>Pterygota</taxon>
        <taxon>Neoptera</taxon>
        <taxon>Endopterygota</taxon>
        <taxon>Lepidoptera</taxon>
        <taxon>Glossata</taxon>
        <taxon>Ditrysia</taxon>
        <taxon>Tineoidea</taxon>
        <taxon>Psychidae</taxon>
        <taxon>Oiketicinae</taxon>
        <taxon>Eumeta</taxon>
    </lineage>
</organism>
<proteinExistence type="predicted"/>
<evidence type="ECO:0000313" key="1">
    <source>
        <dbReference type="EMBL" id="GBP68567.1"/>
    </source>
</evidence>
<gene>
    <name evidence="1" type="ORF">EVAR_46907_1</name>
</gene>
<name>A0A4C1Y1Y8_EUMVA</name>
<dbReference type="EMBL" id="BGZK01001016">
    <property type="protein sequence ID" value="GBP68567.1"/>
    <property type="molecule type" value="Genomic_DNA"/>
</dbReference>
<reference evidence="1 2" key="1">
    <citation type="journal article" date="2019" name="Commun. Biol.">
        <title>The bagworm genome reveals a unique fibroin gene that provides high tensile strength.</title>
        <authorList>
            <person name="Kono N."/>
            <person name="Nakamura H."/>
            <person name="Ohtoshi R."/>
            <person name="Tomita M."/>
            <person name="Numata K."/>
            <person name="Arakawa K."/>
        </authorList>
    </citation>
    <scope>NUCLEOTIDE SEQUENCE [LARGE SCALE GENOMIC DNA]</scope>
</reference>
<comment type="caution">
    <text evidence="1">The sequence shown here is derived from an EMBL/GenBank/DDBJ whole genome shotgun (WGS) entry which is preliminary data.</text>
</comment>
<sequence length="110" mass="12481">MYIDCLFINLNLGLSFDYDPVTVSDRHLGHVKNSNSGLIDSNMGLVFYSDFATGHSFNLGKSCCQIKLFLDYITLRRYYLSVYISSSYRVEASAIAPVASLVRFRSHHRS</sequence>